<comment type="similarity">
    <text evidence="6">Belongs to the helicase family. DinG subfamily.</text>
</comment>
<comment type="catalytic activity">
    <reaction evidence="8">
        <text>ATP + H2O = ADP + phosphate + H(+)</text>
        <dbReference type="Rhea" id="RHEA:13065"/>
        <dbReference type="ChEBI" id="CHEBI:15377"/>
        <dbReference type="ChEBI" id="CHEBI:15378"/>
        <dbReference type="ChEBI" id="CHEBI:30616"/>
        <dbReference type="ChEBI" id="CHEBI:43474"/>
        <dbReference type="ChEBI" id="CHEBI:456216"/>
        <dbReference type="EC" id="5.6.2.3"/>
    </reaction>
</comment>
<evidence type="ECO:0000256" key="5">
    <source>
        <dbReference type="ARBA" id="ARBA00022840"/>
    </source>
</evidence>
<dbReference type="GO" id="GO:0016818">
    <property type="term" value="F:hydrolase activity, acting on acid anhydrides, in phosphorus-containing anhydrides"/>
    <property type="evidence" value="ECO:0007669"/>
    <property type="project" value="InterPro"/>
</dbReference>
<dbReference type="SUPFAM" id="SSF52540">
    <property type="entry name" value="P-loop containing nucleoside triphosphate hydrolases"/>
    <property type="match status" value="1"/>
</dbReference>
<evidence type="ECO:0000313" key="13">
    <source>
        <dbReference type="Proteomes" id="UP000192929"/>
    </source>
</evidence>
<dbReference type="RefSeq" id="WP_167543727.1">
    <property type="nucleotide sequence ID" value="NZ_FXAC01000006.1"/>
</dbReference>
<dbReference type="EC" id="5.6.2.3" evidence="7"/>
<dbReference type="InterPro" id="IPR027417">
    <property type="entry name" value="P-loop_NTPase"/>
</dbReference>
<dbReference type="InterPro" id="IPR014013">
    <property type="entry name" value="Helic_SF1/SF2_ATP-bd_DinG/Rad3"/>
</dbReference>
<proteinExistence type="inferred from homology"/>
<dbReference type="InterPro" id="IPR045028">
    <property type="entry name" value="DinG/Rad3-like"/>
</dbReference>
<dbReference type="GO" id="GO:0003676">
    <property type="term" value="F:nucleic acid binding"/>
    <property type="evidence" value="ECO:0007669"/>
    <property type="project" value="InterPro"/>
</dbReference>
<dbReference type="PROSITE" id="PS51193">
    <property type="entry name" value="HELICASE_ATP_BIND_2"/>
    <property type="match status" value="1"/>
</dbReference>
<gene>
    <name evidence="12" type="ORF">SAMN06296028_106121</name>
</gene>
<evidence type="ECO:0000256" key="2">
    <source>
        <dbReference type="ARBA" id="ARBA00022741"/>
    </source>
</evidence>
<dbReference type="PANTHER" id="PTHR11472">
    <property type="entry name" value="DNA REPAIR DEAD HELICASE RAD3/XP-D SUBFAMILY MEMBER"/>
    <property type="match status" value="1"/>
</dbReference>
<dbReference type="GO" id="GO:0043139">
    <property type="term" value="F:5'-3' DNA helicase activity"/>
    <property type="evidence" value="ECO:0007669"/>
    <property type="project" value="UniProtKB-EC"/>
</dbReference>
<evidence type="ECO:0000313" key="12">
    <source>
        <dbReference type="EMBL" id="SMF04309.1"/>
    </source>
</evidence>
<dbReference type="Proteomes" id="UP000192929">
    <property type="component" value="Unassembled WGS sequence"/>
</dbReference>
<dbReference type="PANTHER" id="PTHR11472:SF34">
    <property type="entry name" value="REGULATOR OF TELOMERE ELONGATION HELICASE 1"/>
    <property type="match status" value="1"/>
</dbReference>
<evidence type="ECO:0000256" key="8">
    <source>
        <dbReference type="ARBA" id="ARBA00048954"/>
    </source>
</evidence>
<dbReference type="Gene3D" id="3.40.50.300">
    <property type="entry name" value="P-loop containing nucleotide triphosphate hydrolases"/>
    <property type="match status" value="2"/>
</dbReference>
<dbReference type="GO" id="GO:0005524">
    <property type="term" value="F:ATP binding"/>
    <property type="evidence" value="ECO:0007669"/>
    <property type="project" value="UniProtKB-KW"/>
</dbReference>
<evidence type="ECO:0000256" key="3">
    <source>
        <dbReference type="ARBA" id="ARBA00022801"/>
    </source>
</evidence>
<dbReference type="Pfam" id="PF00270">
    <property type="entry name" value="DEAD"/>
    <property type="match status" value="1"/>
</dbReference>
<protein>
    <recommendedName>
        <fullName evidence="9">ATP-dependent helicase DinG</fullName>
        <ecNumber evidence="7">5.6.2.3</ecNumber>
    </recommendedName>
    <alternativeName>
        <fullName evidence="10">DNA 5'-3' helicase DinG</fullName>
    </alternativeName>
</protein>
<dbReference type="Pfam" id="PF13307">
    <property type="entry name" value="Helicase_C_2"/>
    <property type="match status" value="1"/>
</dbReference>
<dbReference type="AlphaFoldDB" id="A0A1X7CWA1"/>
<sequence length="684" mass="71733">MSASFVDEAGHDLSDVRPETLPGAVDTLELLDSAVTALGGQRREGQRFMAAKVAEALETGRHLLVQAGTGTGKSLAYLVPALRHARTADKPVVVATATLALQSQITGRDVPRLLDALEDELDDRPVVALLKGRSNYACLHKVEGGYPDDDGALFDVPGSGPAAGGADRPLGGLAQQVLRLREWVETTETGDRDDVQPGVTDAAWRQVSVTAKECLGRKCPLVEECFAERARAEAGEADVVITNHALLAINAFEGLAVLPEHDVVIVDEAHELRDRVTGAVTASLSAAAVRAAATAVRKHTAASSDALEKAAQAFDLAFDPDPSGLLPRGFTEEQVYAVGGVQDAARTGLSDTKGDSKGEDAARHAARSRLSELLDTAERMLSADTAHDVLWISRVGRWSPTEGYVGASEGEPATLNIAPLSVAGPLREALFDGRTVVLTSATLAVGSSFSSTAGALGLQGPGSPAWRGVDVGSPFDYRRQGILYVAKHLAKPGRGVSEEQLEELLGLLEASGGGALGLFSSRRAAEDAAEALRDRTELPILCQGDASLPSLVKEFTDDPSASLFGTMSLWQGVDVPGQSCRLVVIDRIPFPRPDDPLGTARTRAAERAGGNGFMSVSATHAAVRLAQGAGRLIRASGDKGVVAVLDSRLATARYGSFLAQSLPPLWPTTDRSTVLGALERLARS</sequence>
<evidence type="ECO:0000256" key="6">
    <source>
        <dbReference type="ARBA" id="ARBA00038058"/>
    </source>
</evidence>
<dbReference type="InterPro" id="IPR006555">
    <property type="entry name" value="ATP-dep_Helicase_C"/>
</dbReference>
<name>A0A1X7CWA1_9MICC</name>
<feature type="domain" description="Helicase ATP-binding" evidence="11">
    <location>
        <begin position="32"/>
        <end position="329"/>
    </location>
</feature>
<keyword evidence="5" id="KW-0067">ATP-binding</keyword>
<dbReference type="InterPro" id="IPR011545">
    <property type="entry name" value="DEAD/DEAH_box_helicase_dom"/>
</dbReference>
<dbReference type="SMART" id="SM00491">
    <property type="entry name" value="HELICc2"/>
    <property type="match status" value="1"/>
</dbReference>
<evidence type="ECO:0000256" key="10">
    <source>
        <dbReference type="ARBA" id="ARBA00079061"/>
    </source>
</evidence>
<evidence type="ECO:0000256" key="9">
    <source>
        <dbReference type="ARBA" id="ARBA00073590"/>
    </source>
</evidence>
<organism evidence="12 13">
    <name type="scientific">Kocuria marina subsp. indica</name>
    <dbReference type="NCBI Taxonomy" id="1049583"/>
    <lineage>
        <taxon>Bacteria</taxon>
        <taxon>Bacillati</taxon>
        <taxon>Actinomycetota</taxon>
        <taxon>Actinomycetes</taxon>
        <taxon>Micrococcales</taxon>
        <taxon>Micrococcaceae</taxon>
        <taxon>Kocuria</taxon>
    </lineage>
</organism>
<keyword evidence="2" id="KW-0547">Nucleotide-binding</keyword>
<evidence type="ECO:0000259" key="11">
    <source>
        <dbReference type="PROSITE" id="PS51193"/>
    </source>
</evidence>
<evidence type="ECO:0000256" key="1">
    <source>
        <dbReference type="ARBA" id="ARBA00001966"/>
    </source>
</evidence>
<accession>A0A1X7CWA1</accession>
<keyword evidence="4 12" id="KW-0347">Helicase</keyword>
<evidence type="ECO:0000256" key="7">
    <source>
        <dbReference type="ARBA" id="ARBA00044969"/>
    </source>
</evidence>
<dbReference type="InterPro" id="IPR014001">
    <property type="entry name" value="Helicase_ATP-bd"/>
</dbReference>
<dbReference type="FunFam" id="3.40.50.300:FF:000437">
    <property type="entry name" value="ATP-dependent DNA helicase DinG"/>
    <property type="match status" value="1"/>
</dbReference>
<reference evidence="13" key="1">
    <citation type="submission" date="2017-04" db="EMBL/GenBank/DDBJ databases">
        <authorList>
            <person name="Varghese N."/>
            <person name="Submissions S."/>
        </authorList>
    </citation>
    <scope>NUCLEOTIDE SEQUENCE [LARGE SCALE GENOMIC DNA]</scope>
    <source>
        <strain evidence="13">NIO-1021</strain>
    </source>
</reference>
<dbReference type="EMBL" id="FXAC01000006">
    <property type="protein sequence ID" value="SMF04309.1"/>
    <property type="molecule type" value="Genomic_DNA"/>
</dbReference>
<comment type="cofactor">
    <cofactor evidence="1">
        <name>[4Fe-4S] cluster</name>
        <dbReference type="ChEBI" id="CHEBI:49883"/>
    </cofactor>
</comment>
<evidence type="ECO:0000256" key="4">
    <source>
        <dbReference type="ARBA" id="ARBA00022806"/>
    </source>
</evidence>
<keyword evidence="13" id="KW-1185">Reference proteome</keyword>
<dbReference type="GO" id="GO:0006139">
    <property type="term" value="P:nucleobase-containing compound metabolic process"/>
    <property type="evidence" value="ECO:0007669"/>
    <property type="project" value="InterPro"/>
</dbReference>
<keyword evidence="3" id="KW-0378">Hydrolase</keyword>
<dbReference type="SMART" id="SM00487">
    <property type="entry name" value="DEXDc"/>
    <property type="match status" value="1"/>
</dbReference>